<dbReference type="GO" id="GO:0016740">
    <property type="term" value="F:transferase activity"/>
    <property type="evidence" value="ECO:0007669"/>
    <property type="project" value="UniProtKB-KW"/>
</dbReference>
<evidence type="ECO:0000256" key="5">
    <source>
        <dbReference type="SAM" id="MobiDB-lite"/>
    </source>
</evidence>
<dbReference type="InterPro" id="IPR004147">
    <property type="entry name" value="ABC1_dom"/>
</dbReference>
<comment type="similarity">
    <text evidence="1">Belongs to the protein kinase superfamily. ADCK protein kinase family.</text>
</comment>
<keyword evidence="8" id="KW-1185">Reference proteome</keyword>
<feature type="domain" description="ABC1 atypical kinase-like" evidence="6">
    <location>
        <begin position="346"/>
        <end position="626"/>
    </location>
</feature>
<feature type="region of interest" description="Disordered" evidence="5">
    <location>
        <begin position="73"/>
        <end position="111"/>
    </location>
</feature>
<dbReference type="EMBL" id="ML210166">
    <property type="protein sequence ID" value="TFK27255.1"/>
    <property type="molecule type" value="Genomic_DNA"/>
</dbReference>
<gene>
    <name evidence="7" type="ORF">FA15DRAFT_666547</name>
</gene>
<dbReference type="GO" id="GO:0006744">
    <property type="term" value="P:ubiquinone biosynthetic process"/>
    <property type="evidence" value="ECO:0007669"/>
    <property type="project" value="TreeGrafter"/>
</dbReference>
<evidence type="ECO:0000256" key="3">
    <source>
        <dbReference type="ARBA" id="ARBA00022741"/>
    </source>
</evidence>
<dbReference type="InterPro" id="IPR011009">
    <property type="entry name" value="Kinase-like_dom_sf"/>
</dbReference>
<dbReference type="Proteomes" id="UP000307440">
    <property type="component" value="Unassembled WGS sequence"/>
</dbReference>
<evidence type="ECO:0000256" key="1">
    <source>
        <dbReference type="ARBA" id="ARBA00009670"/>
    </source>
</evidence>
<evidence type="ECO:0000313" key="7">
    <source>
        <dbReference type="EMBL" id="TFK27255.1"/>
    </source>
</evidence>
<reference evidence="7 8" key="1">
    <citation type="journal article" date="2019" name="Nat. Ecol. Evol.">
        <title>Megaphylogeny resolves global patterns of mushroom evolution.</title>
        <authorList>
            <person name="Varga T."/>
            <person name="Krizsan K."/>
            <person name="Foldi C."/>
            <person name="Dima B."/>
            <person name="Sanchez-Garcia M."/>
            <person name="Sanchez-Ramirez S."/>
            <person name="Szollosi G.J."/>
            <person name="Szarkandi J.G."/>
            <person name="Papp V."/>
            <person name="Albert L."/>
            <person name="Andreopoulos W."/>
            <person name="Angelini C."/>
            <person name="Antonin V."/>
            <person name="Barry K.W."/>
            <person name="Bougher N.L."/>
            <person name="Buchanan P."/>
            <person name="Buyck B."/>
            <person name="Bense V."/>
            <person name="Catcheside P."/>
            <person name="Chovatia M."/>
            <person name="Cooper J."/>
            <person name="Damon W."/>
            <person name="Desjardin D."/>
            <person name="Finy P."/>
            <person name="Geml J."/>
            <person name="Haridas S."/>
            <person name="Hughes K."/>
            <person name="Justo A."/>
            <person name="Karasinski D."/>
            <person name="Kautmanova I."/>
            <person name="Kiss B."/>
            <person name="Kocsube S."/>
            <person name="Kotiranta H."/>
            <person name="LaButti K.M."/>
            <person name="Lechner B.E."/>
            <person name="Liimatainen K."/>
            <person name="Lipzen A."/>
            <person name="Lukacs Z."/>
            <person name="Mihaltcheva S."/>
            <person name="Morgado L.N."/>
            <person name="Niskanen T."/>
            <person name="Noordeloos M.E."/>
            <person name="Ohm R.A."/>
            <person name="Ortiz-Santana B."/>
            <person name="Ovrebo C."/>
            <person name="Racz N."/>
            <person name="Riley R."/>
            <person name="Savchenko A."/>
            <person name="Shiryaev A."/>
            <person name="Soop K."/>
            <person name="Spirin V."/>
            <person name="Szebenyi C."/>
            <person name="Tomsovsky M."/>
            <person name="Tulloss R.E."/>
            <person name="Uehling J."/>
            <person name="Grigoriev I.V."/>
            <person name="Vagvolgyi C."/>
            <person name="Papp T."/>
            <person name="Martin F.M."/>
            <person name="Miettinen O."/>
            <person name="Hibbett D.S."/>
            <person name="Nagy L.G."/>
        </authorList>
    </citation>
    <scope>NUCLEOTIDE SEQUENCE [LARGE SCALE GENOMIC DNA]</scope>
    <source>
        <strain evidence="7 8">CBS 121175</strain>
    </source>
</reference>
<dbReference type="InterPro" id="IPR034646">
    <property type="entry name" value="ADCK3_dom"/>
</dbReference>
<feature type="compositionally biased region" description="Low complexity" evidence="5">
    <location>
        <begin position="78"/>
        <end position="100"/>
    </location>
</feature>
<accession>A0A5C3L3C8</accession>
<evidence type="ECO:0000256" key="4">
    <source>
        <dbReference type="ARBA" id="ARBA00022840"/>
    </source>
</evidence>
<sequence length="751" mass="82343">MTARFSGTNSSSSTASSLAFSAATRLSSIVAAATAMPPSPAYNAFAVLYSVARILELAARHRAAAGARALGVNDLPFTTTPGPSSAPTTTLAPTDTQTDGEPLTGPSIPRISKAEQYRIQRKIEDEEFNAILGKYWVNGKLVDTSFGLARHEKADEGVRPDPEILKKVVREEEAGRKEPPLATAVEPQQLAMQALSATSMIANAPDNIARPLITEELPTPVTTVIQEIVKPIESSSVPPGTYPPPPPVKALQASKVPSSRIGRLFHYGGLAATLSYGAASEILRRSTSSAESGPDGNGSLMLTESNIKRLVGKLTQMRGAALKLGQFMSIQDTHLLPPELDEIFRRVQDGAHYMPDWQMENVLSASYGPNWCNPELSEETIFTEFERVPFAAASIGQVHRARLAPRFCPPELRDEAGAGLDVAVKVQFPNIVNSIRSDLGYVKMLLSVGGLLPKGLFLDRSIEVLSSELADECSYIREASFLKKFRSEELLGSDRRFKVPWVWEGSTDEVLVMERVGGISVGAVSSGKALDEEAEDELPSEVVKSLNQQDRNDIAARIIELCLKELFEFRTMQTDPNWTNFLWNGQTRQVELVDFGATRSYSKKFMDMWLRLLEAAASDDKEKCIQESIKLGYLTGEEDEIMLNAHVRSLTLLATPFKAGTAQPFGFGPGSQWAEVTKEIRSFIPVMVTRRLTPPPRETYSLNRKLSGAFLLAARLDARVDTKAIWDKVVGKYEFDTDEGKETAELEKDVD</sequence>
<evidence type="ECO:0000313" key="8">
    <source>
        <dbReference type="Proteomes" id="UP000307440"/>
    </source>
</evidence>
<dbReference type="OrthoDB" id="201153at2759"/>
<protein>
    <submittedName>
        <fullName evidence="7">ABC1-domain-containing protein</fullName>
    </submittedName>
</protein>
<name>A0A5C3L3C8_COPMA</name>
<dbReference type="SUPFAM" id="SSF56112">
    <property type="entry name" value="Protein kinase-like (PK-like)"/>
    <property type="match status" value="1"/>
</dbReference>
<dbReference type="GO" id="GO:0005524">
    <property type="term" value="F:ATP binding"/>
    <property type="evidence" value="ECO:0007669"/>
    <property type="project" value="UniProtKB-KW"/>
</dbReference>
<dbReference type="CDD" id="cd13970">
    <property type="entry name" value="ABC1_ADCK3"/>
    <property type="match status" value="1"/>
</dbReference>
<dbReference type="PANTHER" id="PTHR43851:SF3">
    <property type="entry name" value="COENZYME Q8"/>
    <property type="match status" value="1"/>
</dbReference>
<dbReference type="AlphaFoldDB" id="A0A5C3L3C8"/>
<keyword evidence="4" id="KW-0067">ATP-binding</keyword>
<organism evidence="7 8">
    <name type="scientific">Coprinopsis marcescibilis</name>
    <name type="common">Agaric fungus</name>
    <name type="synonym">Psathyrella marcescibilis</name>
    <dbReference type="NCBI Taxonomy" id="230819"/>
    <lineage>
        <taxon>Eukaryota</taxon>
        <taxon>Fungi</taxon>
        <taxon>Dikarya</taxon>
        <taxon>Basidiomycota</taxon>
        <taxon>Agaricomycotina</taxon>
        <taxon>Agaricomycetes</taxon>
        <taxon>Agaricomycetidae</taxon>
        <taxon>Agaricales</taxon>
        <taxon>Agaricineae</taxon>
        <taxon>Psathyrellaceae</taxon>
        <taxon>Coprinopsis</taxon>
    </lineage>
</organism>
<dbReference type="PANTHER" id="PTHR43851">
    <property type="match status" value="1"/>
</dbReference>
<keyword evidence="2" id="KW-0808">Transferase</keyword>
<evidence type="ECO:0000256" key="2">
    <source>
        <dbReference type="ARBA" id="ARBA00022679"/>
    </source>
</evidence>
<proteinExistence type="inferred from homology"/>
<evidence type="ECO:0000259" key="6">
    <source>
        <dbReference type="Pfam" id="PF03109"/>
    </source>
</evidence>
<dbReference type="STRING" id="230819.A0A5C3L3C8"/>
<dbReference type="InterPro" id="IPR051409">
    <property type="entry name" value="Atypical_kinase_ADCK"/>
</dbReference>
<dbReference type="Pfam" id="PF03109">
    <property type="entry name" value="ABC1"/>
    <property type="match status" value="1"/>
</dbReference>
<keyword evidence="3" id="KW-0547">Nucleotide-binding</keyword>